<feature type="region of interest" description="Disordered" evidence="1">
    <location>
        <begin position="24"/>
        <end position="79"/>
    </location>
</feature>
<evidence type="ECO:0000313" key="3">
    <source>
        <dbReference type="Proteomes" id="UP001302745"/>
    </source>
</evidence>
<dbReference type="AlphaFoldDB" id="A0AAN6VSC1"/>
<feature type="compositionally biased region" description="Basic residues" evidence="1">
    <location>
        <begin position="344"/>
        <end position="354"/>
    </location>
</feature>
<feature type="compositionally biased region" description="Low complexity" evidence="1">
    <location>
        <begin position="298"/>
        <end position="311"/>
    </location>
</feature>
<dbReference type="Proteomes" id="UP001302745">
    <property type="component" value="Unassembled WGS sequence"/>
</dbReference>
<keyword evidence="3" id="KW-1185">Reference proteome</keyword>
<evidence type="ECO:0000256" key="1">
    <source>
        <dbReference type="SAM" id="MobiDB-lite"/>
    </source>
</evidence>
<feature type="compositionally biased region" description="Low complexity" evidence="1">
    <location>
        <begin position="368"/>
        <end position="385"/>
    </location>
</feature>
<dbReference type="EMBL" id="MU856859">
    <property type="protein sequence ID" value="KAK4156917.1"/>
    <property type="molecule type" value="Genomic_DNA"/>
</dbReference>
<feature type="region of interest" description="Disordered" evidence="1">
    <location>
        <begin position="344"/>
        <end position="467"/>
    </location>
</feature>
<feature type="region of interest" description="Disordered" evidence="1">
    <location>
        <begin position="157"/>
        <end position="312"/>
    </location>
</feature>
<sequence length="467" mass="50568">MAQNNSSASASAAGTAWATGATLQKRAAVTPSPAPQLFGQRQRALRKSTSLKTDPKAVFPENSLTPSLSQSISLPHRPLPSLPRKVKLSDVAHSLILHRRLSNPRVPSKPSRLYRRLRNPKRALSLFLRRRQQWRRTRRPISNMNFIEHLRRIQADEASSDEESGLVLTSVSNPAPRRPSSASSTTSVVAPGQSDENKATGAAKKRDGAEEAAATEEASAKTSRAAKKAKGPESVGAKQPQAAKAQTTLPTAAAADGKALTNGVKSPKKRSRDDEKTEIEGERLRAAKKPKSEDRNQAESSRAAPAALAPREYFERRVHETLTDPLGFDDLVYNSNKPIPRHVARSFAQYRRRQTQPPPPLEMSGALGSAADAKPAAGKPKSPGSLAKEAQKRAHQQKVKEQVQGAKGFVGSKQAGVPKANATKGKGKERAWLTNARGKSGVKQGGRHHQPSVKKYNKSTYFDVPTK</sequence>
<gene>
    <name evidence="2" type="ORF">C8A00DRAFT_12188</name>
</gene>
<feature type="compositionally biased region" description="Low complexity" evidence="1">
    <location>
        <begin position="211"/>
        <end position="223"/>
    </location>
</feature>
<reference evidence="2" key="1">
    <citation type="journal article" date="2023" name="Mol. Phylogenet. Evol.">
        <title>Genome-scale phylogeny and comparative genomics of the fungal order Sordariales.</title>
        <authorList>
            <person name="Hensen N."/>
            <person name="Bonometti L."/>
            <person name="Westerberg I."/>
            <person name="Brannstrom I.O."/>
            <person name="Guillou S."/>
            <person name="Cros-Aarteil S."/>
            <person name="Calhoun S."/>
            <person name="Haridas S."/>
            <person name="Kuo A."/>
            <person name="Mondo S."/>
            <person name="Pangilinan J."/>
            <person name="Riley R."/>
            <person name="LaButti K."/>
            <person name="Andreopoulos B."/>
            <person name="Lipzen A."/>
            <person name="Chen C."/>
            <person name="Yan M."/>
            <person name="Daum C."/>
            <person name="Ng V."/>
            <person name="Clum A."/>
            <person name="Steindorff A."/>
            <person name="Ohm R.A."/>
            <person name="Martin F."/>
            <person name="Silar P."/>
            <person name="Natvig D.O."/>
            <person name="Lalanne C."/>
            <person name="Gautier V."/>
            <person name="Ament-Velasquez S.L."/>
            <person name="Kruys A."/>
            <person name="Hutchinson M.I."/>
            <person name="Powell A.J."/>
            <person name="Barry K."/>
            <person name="Miller A.N."/>
            <person name="Grigoriev I.V."/>
            <person name="Debuchy R."/>
            <person name="Gladieux P."/>
            <person name="Hiltunen Thoren M."/>
            <person name="Johannesson H."/>
        </authorList>
    </citation>
    <scope>NUCLEOTIDE SEQUENCE</scope>
    <source>
        <strain evidence="2">CBS 538.74</strain>
    </source>
</reference>
<proteinExistence type="predicted"/>
<feature type="compositionally biased region" description="Basic residues" evidence="1">
    <location>
        <begin position="445"/>
        <end position="457"/>
    </location>
</feature>
<feature type="compositionally biased region" description="Low complexity" evidence="1">
    <location>
        <begin position="237"/>
        <end position="255"/>
    </location>
</feature>
<protein>
    <submittedName>
        <fullName evidence="2">Uncharacterized protein</fullName>
    </submittedName>
</protein>
<organism evidence="2 3">
    <name type="scientific">Chaetomidium leptoderma</name>
    <dbReference type="NCBI Taxonomy" id="669021"/>
    <lineage>
        <taxon>Eukaryota</taxon>
        <taxon>Fungi</taxon>
        <taxon>Dikarya</taxon>
        <taxon>Ascomycota</taxon>
        <taxon>Pezizomycotina</taxon>
        <taxon>Sordariomycetes</taxon>
        <taxon>Sordariomycetidae</taxon>
        <taxon>Sordariales</taxon>
        <taxon>Chaetomiaceae</taxon>
        <taxon>Chaetomidium</taxon>
    </lineage>
</organism>
<reference evidence="2" key="2">
    <citation type="submission" date="2023-05" db="EMBL/GenBank/DDBJ databases">
        <authorList>
            <consortium name="Lawrence Berkeley National Laboratory"/>
            <person name="Steindorff A."/>
            <person name="Hensen N."/>
            <person name="Bonometti L."/>
            <person name="Westerberg I."/>
            <person name="Brannstrom I.O."/>
            <person name="Guillou S."/>
            <person name="Cros-Aarteil S."/>
            <person name="Calhoun S."/>
            <person name="Haridas S."/>
            <person name="Kuo A."/>
            <person name="Mondo S."/>
            <person name="Pangilinan J."/>
            <person name="Riley R."/>
            <person name="Labutti K."/>
            <person name="Andreopoulos B."/>
            <person name="Lipzen A."/>
            <person name="Chen C."/>
            <person name="Yanf M."/>
            <person name="Daum C."/>
            <person name="Ng V."/>
            <person name="Clum A."/>
            <person name="Ohm R."/>
            <person name="Martin F."/>
            <person name="Silar P."/>
            <person name="Natvig D."/>
            <person name="Lalanne C."/>
            <person name="Gautier V."/>
            <person name="Ament-Velasquez S.L."/>
            <person name="Kruys A."/>
            <person name="Hutchinson M.I."/>
            <person name="Powell A.J."/>
            <person name="Barry K."/>
            <person name="Miller A.N."/>
            <person name="Grigoriev I.V."/>
            <person name="Debuchy R."/>
            <person name="Gladieux P."/>
            <person name="Thoren M.H."/>
            <person name="Johannesson H."/>
        </authorList>
    </citation>
    <scope>NUCLEOTIDE SEQUENCE</scope>
    <source>
        <strain evidence="2">CBS 538.74</strain>
    </source>
</reference>
<name>A0AAN6VSC1_9PEZI</name>
<accession>A0AAN6VSC1</accession>
<feature type="compositionally biased region" description="Basic and acidic residues" evidence="1">
    <location>
        <begin position="271"/>
        <end position="297"/>
    </location>
</feature>
<comment type="caution">
    <text evidence="2">The sequence shown here is derived from an EMBL/GenBank/DDBJ whole genome shotgun (WGS) entry which is preliminary data.</text>
</comment>
<feature type="compositionally biased region" description="Low complexity" evidence="1">
    <location>
        <begin position="170"/>
        <end position="191"/>
    </location>
</feature>
<feature type="compositionally biased region" description="Polar residues" evidence="1">
    <location>
        <begin position="62"/>
        <end position="72"/>
    </location>
</feature>
<evidence type="ECO:0000313" key="2">
    <source>
        <dbReference type="EMBL" id="KAK4156917.1"/>
    </source>
</evidence>